<sequence length="382" mass="40570">MTAPTANWSYPTAVKFGPGRIRELADHCKAVGMKKPLLVTDKALAALPITAQALDILDAAGLGRAVFSEVDPNPNEMNMEAGLKVYRAGGHDGVVCFGGGSALDLGKMVALMVDQKVSVWELEDIGDWWTRANPATIAPIIAVPTTAGTGSEVGRAGVLTNSATHKKKIIFHPKLLPAVTICDPELTVGMPKFITAGTGMDALAHCLEAYSSPFYHPMSQGIALEGMRLVFENLPKVYANPTDLEARAHMMSAAAMGAVAFQKGLGAIHSLSHPVGAVYGTHHGTTNAVVMPMVLDFNRHAIDGRIEQAAAYLGIKGGFDGFRAQVMDLRSELSIPENLTAMGVEASRLDELTEMALEDPSCGGNPVEMTRDNTRALYQACM</sequence>
<evidence type="ECO:0000256" key="3">
    <source>
        <dbReference type="ARBA" id="ARBA00023002"/>
    </source>
</evidence>
<organism evidence="7 8">
    <name type="scientific">Albidovulum litorale</name>
    <dbReference type="NCBI Taxonomy" id="2984134"/>
    <lineage>
        <taxon>Bacteria</taxon>
        <taxon>Pseudomonadati</taxon>
        <taxon>Pseudomonadota</taxon>
        <taxon>Alphaproteobacteria</taxon>
        <taxon>Rhodobacterales</taxon>
        <taxon>Paracoccaceae</taxon>
        <taxon>Albidovulum</taxon>
    </lineage>
</organism>
<dbReference type="RefSeq" id="WP_263740968.1">
    <property type="nucleotide sequence ID" value="NZ_JAOWKZ010000004.1"/>
</dbReference>
<keyword evidence="8" id="KW-1185">Reference proteome</keyword>
<dbReference type="InterPro" id="IPR018211">
    <property type="entry name" value="ADH_Fe_CS"/>
</dbReference>
<comment type="caution">
    <text evidence="7">The sequence shown here is derived from an EMBL/GenBank/DDBJ whole genome shotgun (WGS) entry which is preliminary data.</text>
</comment>
<evidence type="ECO:0000256" key="1">
    <source>
        <dbReference type="ARBA" id="ARBA00001962"/>
    </source>
</evidence>
<evidence type="ECO:0000313" key="7">
    <source>
        <dbReference type="EMBL" id="MCV2873733.1"/>
    </source>
</evidence>
<dbReference type="Gene3D" id="3.40.50.1970">
    <property type="match status" value="1"/>
</dbReference>
<dbReference type="PROSITE" id="PS00060">
    <property type="entry name" value="ADH_IRON_2"/>
    <property type="match status" value="1"/>
</dbReference>
<dbReference type="SUPFAM" id="SSF56796">
    <property type="entry name" value="Dehydroquinate synthase-like"/>
    <property type="match status" value="1"/>
</dbReference>
<feature type="domain" description="Fe-containing alcohol dehydrogenase-like C-terminal" evidence="6">
    <location>
        <begin position="195"/>
        <end position="381"/>
    </location>
</feature>
<dbReference type="Pfam" id="PF00465">
    <property type="entry name" value="Fe-ADH"/>
    <property type="match status" value="1"/>
</dbReference>
<gene>
    <name evidence="7" type="ORF">OEZ71_15650</name>
</gene>
<proteinExistence type="inferred from homology"/>
<dbReference type="Gene3D" id="1.20.1090.10">
    <property type="entry name" value="Dehydroquinate synthase-like - alpha domain"/>
    <property type="match status" value="1"/>
</dbReference>
<keyword evidence="4" id="KW-0520">NAD</keyword>
<dbReference type="EMBL" id="JAOWKZ010000004">
    <property type="protein sequence ID" value="MCV2873733.1"/>
    <property type="molecule type" value="Genomic_DNA"/>
</dbReference>
<evidence type="ECO:0000259" key="5">
    <source>
        <dbReference type="Pfam" id="PF00465"/>
    </source>
</evidence>
<dbReference type="Proteomes" id="UP001652564">
    <property type="component" value="Unassembled WGS sequence"/>
</dbReference>
<dbReference type="PANTHER" id="PTHR11496">
    <property type="entry name" value="ALCOHOL DEHYDROGENASE"/>
    <property type="match status" value="1"/>
</dbReference>
<evidence type="ECO:0000313" key="8">
    <source>
        <dbReference type="Proteomes" id="UP001652564"/>
    </source>
</evidence>
<name>A0ABT2ZRE4_9RHOB</name>
<reference evidence="7 8" key="1">
    <citation type="submission" date="2022-10" db="EMBL/GenBank/DDBJ databases">
        <title>Defluviimonas sp. nov., isolated from ocean surface sediments.</title>
        <authorList>
            <person name="He W."/>
            <person name="Wang L."/>
            <person name="Zhang D.-F."/>
        </authorList>
    </citation>
    <scope>NUCLEOTIDE SEQUENCE [LARGE SCALE GENOMIC DNA]</scope>
    <source>
        <strain evidence="7 8">WL0050</strain>
    </source>
</reference>
<feature type="domain" description="Alcohol dehydrogenase iron-type/glycerol dehydrogenase GldA" evidence="5">
    <location>
        <begin position="11"/>
        <end position="184"/>
    </location>
</feature>
<protein>
    <submittedName>
        <fullName evidence="7">Iron-containing alcohol dehydrogenase</fullName>
    </submittedName>
</protein>
<keyword evidence="3" id="KW-0560">Oxidoreductase</keyword>
<dbReference type="Pfam" id="PF25137">
    <property type="entry name" value="ADH_Fe_C"/>
    <property type="match status" value="1"/>
</dbReference>
<dbReference type="InterPro" id="IPR039697">
    <property type="entry name" value="Alcohol_dehydrogenase_Fe"/>
</dbReference>
<dbReference type="PANTHER" id="PTHR11496:SF102">
    <property type="entry name" value="ALCOHOL DEHYDROGENASE 4"/>
    <property type="match status" value="1"/>
</dbReference>
<evidence type="ECO:0000256" key="2">
    <source>
        <dbReference type="ARBA" id="ARBA00007358"/>
    </source>
</evidence>
<evidence type="ECO:0000259" key="6">
    <source>
        <dbReference type="Pfam" id="PF25137"/>
    </source>
</evidence>
<accession>A0ABT2ZRE4</accession>
<comment type="cofactor">
    <cofactor evidence="1">
        <name>Fe cation</name>
        <dbReference type="ChEBI" id="CHEBI:24875"/>
    </cofactor>
</comment>
<dbReference type="PROSITE" id="PS00913">
    <property type="entry name" value="ADH_IRON_1"/>
    <property type="match status" value="1"/>
</dbReference>
<evidence type="ECO:0000256" key="4">
    <source>
        <dbReference type="ARBA" id="ARBA00023027"/>
    </source>
</evidence>
<dbReference type="CDD" id="cd14861">
    <property type="entry name" value="Fe-ADH-like"/>
    <property type="match status" value="1"/>
</dbReference>
<dbReference type="InterPro" id="IPR056798">
    <property type="entry name" value="ADH_Fe_C"/>
</dbReference>
<comment type="similarity">
    <text evidence="2">Belongs to the iron-containing alcohol dehydrogenase family.</text>
</comment>
<dbReference type="InterPro" id="IPR001670">
    <property type="entry name" value="ADH_Fe/GldA"/>
</dbReference>